<keyword evidence="9" id="KW-1185">Reference proteome</keyword>
<dbReference type="GO" id="GO:0015288">
    <property type="term" value="F:porin activity"/>
    <property type="evidence" value="ECO:0007669"/>
    <property type="project" value="TreeGrafter"/>
</dbReference>
<evidence type="ECO:0000256" key="3">
    <source>
        <dbReference type="ARBA" id="ARBA00022692"/>
    </source>
</evidence>
<dbReference type="EMBL" id="JACHXU010000030">
    <property type="protein sequence ID" value="MBB3210031.1"/>
    <property type="molecule type" value="Genomic_DNA"/>
</dbReference>
<dbReference type="Gene3D" id="1.20.1600.10">
    <property type="entry name" value="Outer membrane efflux proteins (OEP)"/>
    <property type="match status" value="1"/>
</dbReference>
<feature type="compositionally biased region" description="Basic and acidic residues" evidence="6">
    <location>
        <begin position="1"/>
        <end position="12"/>
    </location>
</feature>
<gene>
    <name evidence="8" type="ORF">FHS27_005877</name>
</gene>
<sequence length="666" mass="73060">MNTSTKSDRDPKSGAIPGLKESLGTGLMSDPPQMAIAYGGVDRAGRTRPRRTGGSTAHWGVLSILLWSLLTGGILSLFSGVLGCRASRALPETVCNDTTCVDAIMANVDAGAPPSERDKATAIATAPLPPITIRDADSLENAEYFDLTLADAIRTALTNSEVLRDLGGTVLRAPEQMPTEQTLPLVQTDPQSGIEAALSAYDAQLYALGKWQNNDRQFNNRFFGGGANSFQQDLHDYVFQTTKRTATGAELALRSITDYDANNATGNETPSAWQTQWHAELRQPLLRGGGLTFNRIGGPSALPGVYNGVLIAKTNNDISVAEFRRDARNYVSNVINAYWDLAYAYRDADARAEALERSRVTWRSYDAQKTSNRRGGSAEALAREQYYRFKSEYQDAVAGKLVGRTQVNNASSGGTFAGIGGVLATERRLRLLIGMPVSEGILLRPIDEPITAPIVFDTESLTAEAIRMRAELQQQRLLIKRREMELLAAKNFMLPTLDLISTYRLRGLGKDLTGSDSAFQEIGDMDFQEYEAALEFRMPVGFRQAHATVQNAKLQIARDRAVLNEQQRQIIHDLLGVIAETDRAYALAETSLNRYLAARDALDALEANREAGLPISLEQLLDSQRRLSESQTRYYLAVTEYMVAIKNVQFETGTLLENTQIMIAGG</sequence>
<evidence type="ECO:0000256" key="7">
    <source>
        <dbReference type="SAM" id="Phobius"/>
    </source>
</evidence>
<reference evidence="8 9" key="1">
    <citation type="submission" date="2020-08" db="EMBL/GenBank/DDBJ databases">
        <title>Genomic Encyclopedia of Type Strains, Phase III (KMG-III): the genomes of soil and plant-associated and newly described type strains.</title>
        <authorList>
            <person name="Whitman W."/>
        </authorList>
    </citation>
    <scope>NUCLEOTIDE SEQUENCE [LARGE SCALE GENOMIC DNA]</scope>
    <source>
        <strain evidence="8 9">CECT 8075</strain>
    </source>
</reference>
<evidence type="ECO:0000256" key="2">
    <source>
        <dbReference type="ARBA" id="ARBA00022452"/>
    </source>
</evidence>
<organism evidence="8 9">
    <name type="scientific">Aporhodopirellula rubra</name>
    <dbReference type="NCBI Taxonomy" id="980271"/>
    <lineage>
        <taxon>Bacteria</taxon>
        <taxon>Pseudomonadati</taxon>
        <taxon>Planctomycetota</taxon>
        <taxon>Planctomycetia</taxon>
        <taxon>Pirellulales</taxon>
        <taxon>Pirellulaceae</taxon>
        <taxon>Aporhodopirellula</taxon>
    </lineage>
</organism>
<dbReference type="GO" id="GO:0015562">
    <property type="term" value="F:efflux transmembrane transporter activity"/>
    <property type="evidence" value="ECO:0007669"/>
    <property type="project" value="InterPro"/>
</dbReference>
<dbReference type="InterPro" id="IPR051906">
    <property type="entry name" value="TolC-like"/>
</dbReference>
<comment type="subcellular location">
    <subcellularLocation>
        <location evidence="1">Cell outer membrane</location>
    </subcellularLocation>
</comment>
<dbReference type="GO" id="GO:0009279">
    <property type="term" value="C:cell outer membrane"/>
    <property type="evidence" value="ECO:0007669"/>
    <property type="project" value="UniProtKB-SubCell"/>
</dbReference>
<dbReference type="SUPFAM" id="SSF56954">
    <property type="entry name" value="Outer membrane efflux proteins (OEP)"/>
    <property type="match status" value="1"/>
</dbReference>
<keyword evidence="5" id="KW-0998">Cell outer membrane</keyword>
<comment type="caution">
    <text evidence="8">The sequence shown here is derived from an EMBL/GenBank/DDBJ whole genome shotgun (WGS) entry which is preliminary data.</text>
</comment>
<evidence type="ECO:0000256" key="1">
    <source>
        <dbReference type="ARBA" id="ARBA00004442"/>
    </source>
</evidence>
<evidence type="ECO:0000256" key="5">
    <source>
        <dbReference type="ARBA" id="ARBA00023237"/>
    </source>
</evidence>
<dbReference type="GO" id="GO:1990281">
    <property type="term" value="C:efflux pump complex"/>
    <property type="evidence" value="ECO:0007669"/>
    <property type="project" value="TreeGrafter"/>
</dbReference>
<evidence type="ECO:0000256" key="4">
    <source>
        <dbReference type="ARBA" id="ARBA00023136"/>
    </source>
</evidence>
<protein>
    <recommendedName>
        <fullName evidence="10">Outer membrane efflux protein</fullName>
    </recommendedName>
</protein>
<keyword evidence="4 7" id="KW-0472">Membrane</keyword>
<feature type="transmembrane region" description="Helical" evidence="7">
    <location>
        <begin position="56"/>
        <end position="78"/>
    </location>
</feature>
<dbReference type="AlphaFoldDB" id="A0A7W5E4H6"/>
<accession>A0A7W5E4H6</accession>
<keyword evidence="7" id="KW-1133">Transmembrane helix</keyword>
<evidence type="ECO:0000313" key="8">
    <source>
        <dbReference type="EMBL" id="MBB3210031.1"/>
    </source>
</evidence>
<name>A0A7W5E4H6_9BACT</name>
<evidence type="ECO:0008006" key="10">
    <source>
        <dbReference type="Google" id="ProtNLM"/>
    </source>
</evidence>
<evidence type="ECO:0000256" key="6">
    <source>
        <dbReference type="SAM" id="MobiDB-lite"/>
    </source>
</evidence>
<keyword evidence="2" id="KW-1134">Transmembrane beta strand</keyword>
<proteinExistence type="predicted"/>
<dbReference type="PANTHER" id="PTHR30026:SF23">
    <property type="entry name" value="TO APRF-PUTATIVE OUTER MEMBRANE EFFLUX PROTEIN OR SECRETED ALKALINE PHOSPHATASE-RELATED"/>
    <property type="match status" value="1"/>
</dbReference>
<evidence type="ECO:0000313" key="9">
    <source>
        <dbReference type="Proteomes" id="UP000536179"/>
    </source>
</evidence>
<dbReference type="PANTHER" id="PTHR30026">
    <property type="entry name" value="OUTER MEMBRANE PROTEIN TOLC"/>
    <property type="match status" value="1"/>
</dbReference>
<feature type="region of interest" description="Disordered" evidence="6">
    <location>
        <begin position="1"/>
        <end position="27"/>
    </location>
</feature>
<keyword evidence="3 7" id="KW-0812">Transmembrane</keyword>
<dbReference type="Proteomes" id="UP000536179">
    <property type="component" value="Unassembled WGS sequence"/>
</dbReference>